<dbReference type="Gene3D" id="3.40.50.920">
    <property type="match status" value="1"/>
</dbReference>
<dbReference type="Gene3D" id="3.40.50.970">
    <property type="match status" value="2"/>
</dbReference>
<dbReference type="InterPro" id="IPR005593">
    <property type="entry name" value="Xul5P/Fru6P_PKetolase"/>
</dbReference>
<dbReference type="EMBL" id="LAZR01001683">
    <property type="protein sequence ID" value="KKN40839.1"/>
    <property type="molecule type" value="Genomic_DNA"/>
</dbReference>
<dbReference type="Pfam" id="PF09364">
    <property type="entry name" value="XFP_N"/>
    <property type="match status" value="1"/>
</dbReference>
<dbReference type="InterPro" id="IPR018969">
    <property type="entry name" value="Xul5P/Fru6P_PKetolase_C"/>
</dbReference>
<comment type="cofactor">
    <cofactor evidence="1">
        <name>thiamine diphosphate</name>
        <dbReference type="ChEBI" id="CHEBI:58937"/>
    </cofactor>
</comment>
<dbReference type="AlphaFoldDB" id="A0A0F9QEA3"/>
<feature type="domain" description="Xylulose 5-phosphate/Fructose 6-phosphate phosphoketolase C-terminal" evidence="5">
    <location>
        <begin position="582"/>
        <end position="783"/>
    </location>
</feature>
<evidence type="ECO:0000256" key="2">
    <source>
        <dbReference type="ARBA" id="ARBA00005623"/>
    </source>
</evidence>
<dbReference type="PROSITE" id="PS60003">
    <property type="entry name" value="PHOSPHOKETOLASE_2"/>
    <property type="match status" value="1"/>
</dbReference>
<dbReference type="InterPro" id="IPR019790">
    <property type="entry name" value="Xul5P/Fru6P_PKetolase_CS"/>
</dbReference>
<dbReference type="PIRSF" id="PIRSF017245">
    <property type="entry name" value="Phosphoketolase"/>
    <property type="match status" value="1"/>
</dbReference>
<dbReference type="Pfam" id="PF09363">
    <property type="entry name" value="XFP_C"/>
    <property type="match status" value="1"/>
</dbReference>
<dbReference type="InterPro" id="IPR019789">
    <property type="entry name" value="Xul5P/Fru6P_PKetolase_ThDP_BS"/>
</dbReference>
<dbReference type="Pfam" id="PF03894">
    <property type="entry name" value="XFP"/>
    <property type="match status" value="1"/>
</dbReference>
<dbReference type="HAMAP" id="MF_01403">
    <property type="entry name" value="Phosphoketolase"/>
    <property type="match status" value="1"/>
</dbReference>
<dbReference type="InterPro" id="IPR029061">
    <property type="entry name" value="THDP-binding"/>
</dbReference>
<dbReference type="NCBIfam" id="NF003617">
    <property type="entry name" value="PRK05261.1-2"/>
    <property type="match status" value="1"/>
</dbReference>
<evidence type="ECO:0000259" key="5">
    <source>
        <dbReference type="Pfam" id="PF09363"/>
    </source>
</evidence>
<dbReference type="InterPro" id="IPR023962">
    <property type="entry name" value="Phosphoketolase"/>
</dbReference>
<reference evidence="7" key="1">
    <citation type="journal article" date="2015" name="Nature">
        <title>Complex archaea that bridge the gap between prokaryotes and eukaryotes.</title>
        <authorList>
            <person name="Spang A."/>
            <person name="Saw J.H."/>
            <person name="Jorgensen S.L."/>
            <person name="Zaremba-Niedzwiedzka K."/>
            <person name="Martijn J."/>
            <person name="Lind A.E."/>
            <person name="van Eijk R."/>
            <person name="Schleper C."/>
            <person name="Guy L."/>
            <person name="Ettema T.J."/>
        </authorList>
    </citation>
    <scope>NUCLEOTIDE SEQUENCE</scope>
</reference>
<dbReference type="InterPro" id="IPR018970">
    <property type="entry name" value="Xul5P/Fru6P_PKetolase_N"/>
</dbReference>
<sequence length="787" mass="88927">MSLSPKALANINAYWRACNYLAAGMIYLQDNPLLKQPLKAEHIKNRLLGHWGSSPGLSFTYIHMNRLINEYDLNAIFLAGPGHGAPGVLAPVYLEGAYSEIYPNKSQDMLGMQQFFKEFSFPGGIGSHCTPETPGSIHEGGELGYSISHAFGAAFDNPDLVVTVVVGDGEAETGPLATSWHSNKFLNPIRDGAVLPVLHLNGYKINNPTLLSRISHEEIDNLFKGYGWKPYFVEGSDPLEMHQKMADIMEKCVLEIRQIQQNARTKNDPTRPRWPMIVLRSPKGWTGPQTVDGHKVEGFWRAHQVPLGGVKDNPQHLQQLEDWLRSYKPEELFDDQGSLIPELKALAPKGVRRMGANPHANGGLLRESLRMPDFRTYAIEVPHPGHQEVENTRPLGEMLRDIMSLNSHNFRVFGPDENTSNKLDAIYQASKKLWLADYLPEDADGGELSTDGRVMEMLSEHTLEGWLEGYLLTGRHGFFSTYEAFVHVIDSMFNQHAKWLDISEDIPWRAPISSLNLLITSTVWRQDHNGFTHQDPGFLDVVVNKSPTVCRIYLPPDINCLLSVADHCLRSTNDINVIVADKQKHFQFLDMDAAIKHCTKGIGIWDWASSDQGVEPDVVMVGCGDVPTQESLAAICLLHEQFSDLKIRFINVVDLYTLCPETEHPHGLSDYDFDSLFSKDKPIIFNFHGYPWLIHRLAYRRTNHKNLHVRGYKEKGSINTPLELAIRNQIDRFSLAIDVINRVPRLQVIGAHAKDELRDMQIECSQYAYKHGIDKPEVSNWTWPITE</sequence>
<proteinExistence type="inferred from homology"/>
<comment type="caution">
    <text evidence="7">The sequence shown here is derived from an EMBL/GenBank/DDBJ whole genome shotgun (WGS) entry which is preliminary data.</text>
</comment>
<organism evidence="7">
    <name type="scientific">marine sediment metagenome</name>
    <dbReference type="NCBI Taxonomy" id="412755"/>
    <lineage>
        <taxon>unclassified sequences</taxon>
        <taxon>metagenomes</taxon>
        <taxon>ecological metagenomes</taxon>
    </lineage>
</organism>
<protein>
    <recommendedName>
        <fullName evidence="8">Phosphoketolase</fullName>
    </recommendedName>
</protein>
<dbReference type="CDD" id="cd02011">
    <property type="entry name" value="TPP_PK"/>
    <property type="match status" value="1"/>
</dbReference>
<dbReference type="PROSITE" id="PS60002">
    <property type="entry name" value="PHOSPHOKETOLASE_1"/>
    <property type="match status" value="1"/>
</dbReference>
<gene>
    <name evidence="7" type="ORF">LCGC14_0729380</name>
</gene>
<evidence type="ECO:0000256" key="4">
    <source>
        <dbReference type="ARBA" id="ARBA00023239"/>
    </source>
</evidence>
<dbReference type="FunFam" id="3.40.50.970:FF:000091">
    <property type="entry name" value="Xylulose-5-phosphate/fructose-6-phosphate phosphoketolase"/>
    <property type="match status" value="1"/>
</dbReference>
<dbReference type="InterPro" id="IPR009014">
    <property type="entry name" value="Transketo_C/PFOR_II"/>
</dbReference>
<evidence type="ECO:0000256" key="1">
    <source>
        <dbReference type="ARBA" id="ARBA00001964"/>
    </source>
</evidence>
<dbReference type="PANTHER" id="PTHR31273:SF0">
    <property type="entry name" value="PHOSPHOKETOLASE-RELATED"/>
    <property type="match status" value="1"/>
</dbReference>
<name>A0A0F9QEA3_9ZZZZ</name>
<evidence type="ECO:0008006" key="8">
    <source>
        <dbReference type="Google" id="ProtNLM"/>
    </source>
</evidence>
<dbReference type="GO" id="GO:0005975">
    <property type="term" value="P:carbohydrate metabolic process"/>
    <property type="evidence" value="ECO:0007669"/>
    <property type="project" value="InterPro"/>
</dbReference>
<evidence type="ECO:0000259" key="6">
    <source>
        <dbReference type="Pfam" id="PF09364"/>
    </source>
</evidence>
<dbReference type="PANTHER" id="PTHR31273">
    <property type="entry name" value="PHOSPHOKETOLASE-RELATED"/>
    <property type="match status" value="1"/>
</dbReference>
<evidence type="ECO:0000313" key="7">
    <source>
        <dbReference type="EMBL" id="KKN40839.1"/>
    </source>
</evidence>
<dbReference type="GO" id="GO:0016832">
    <property type="term" value="F:aldehyde-lyase activity"/>
    <property type="evidence" value="ECO:0007669"/>
    <property type="project" value="InterPro"/>
</dbReference>
<evidence type="ECO:0000256" key="3">
    <source>
        <dbReference type="ARBA" id="ARBA00023052"/>
    </source>
</evidence>
<dbReference type="SUPFAM" id="SSF52518">
    <property type="entry name" value="Thiamin diphosphate-binding fold (THDP-binding)"/>
    <property type="match status" value="2"/>
</dbReference>
<dbReference type="NCBIfam" id="NF003619">
    <property type="entry name" value="PRK05261.1-4"/>
    <property type="match status" value="1"/>
</dbReference>
<keyword evidence="3" id="KW-0786">Thiamine pyrophosphate</keyword>
<comment type="similarity">
    <text evidence="2">Belongs to the XFP family.</text>
</comment>
<keyword evidence="4" id="KW-0456">Lyase</keyword>
<accession>A0A0F9QEA3</accession>
<feature type="domain" description="Xylulose 5-phosphate/Fructose 6-phosphate phosphoketolase N-terminal" evidence="6">
    <location>
        <begin position="3"/>
        <end position="364"/>
    </location>
</feature>